<dbReference type="InterPro" id="IPR004358">
    <property type="entry name" value="Sig_transdc_His_kin-like_C"/>
</dbReference>
<evidence type="ECO:0000256" key="8">
    <source>
        <dbReference type="ARBA" id="ARBA00022989"/>
    </source>
</evidence>
<evidence type="ECO:0000313" key="15">
    <source>
        <dbReference type="EMBL" id="MFC7435180.1"/>
    </source>
</evidence>
<proteinExistence type="predicted"/>
<keyword evidence="5 15" id="KW-0808">Transferase</keyword>
<feature type="domain" description="HAMP" evidence="14">
    <location>
        <begin position="198"/>
        <end position="249"/>
    </location>
</feature>
<feature type="coiled-coil region" evidence="11">
    <location>
        <begin position="234"/>
        <end position="261"/>
    </location>
</feature>
<evidence type="ECO:0000256" key="5">
    <source>
        <dbReference type="ARBA" id="ARBA00022679"/>
    </source>
</evidence>
<evidence type="ECO:0000256" key="6">
    <source>
        <dbReference type="ARBA" id="ARBA00022692"/>
    </source>
</evidence>
<keyword evidence="10 12" id="KW-0472">Membrane</keyword>
<accession>A0ABW2RAU2</accession>
<protein>
    <recommendedName>
        <fullName evidence="3">histidine kinase</fullName>
        <ecNumber evidence="3">2.7.13.3</ecNumber>
    </recommendedName>
</protein>
<keyword evidence="11" id="KW-0175">Coiled coil</keyword>
<keyword evidence="4" id="KW-0597">Phosphoprotein</keyword>
<dbReference type="SUPFAM" id="SSF47384">
    <property type="entry name" value="Homodimeric domain of signal transducing histidine kinase"/>
    <property type="match status" value="1"/>
</dbReference>
<dbReference type="Proteomes" id="UP001596495">
    <property type="component" value="Unassembled WGS sequence"/>
</dbReference>
<sequence length="460" mass="49649">MTARAWLTSLRVRLLALTLVTLALALSSAGWWLTSLFRDEVMREFDATLVRQLDQVTARLQIGDKGAPVIDTRALSDPRLDKPFSGLYWQLDRLAPDGSSREEVLRSRSLWDEALSLSVDTLADGQLHLHEATGPQGTRLRVAERALQIEGASGRWRLMMAADLQASDVAVQRFGRVLTLSLVALGLLLVLGALAQVAIGLAPLQAMQVALARVRGGSAQRIEGRFPAEVQPLIDEFHAVLERQEASLERARTQAGNLAHALKTPLAVLTNAAGQHPGHPLATTVGEQVQAARRQVDWHLARARVAATHRLPGQRTPIAPVLTGLLRVMQKVHADRAIRWVATDIDPALCFAGEAQDLQEMLGNLLDNAGRAARQVVRVEARRLDDRLLVIDVSDDGPGIADAQRKAVLQRGIRLDESTPGSGLGLAIVDDLAQLYDGRVTLGSSSLGGLQASLSLPSVG</sequence>
<comment type="subcellular location">
    <subcellularLocation>
        <location evidence="2">Membrane</location>
    </subcellularLocation>
</comment>
<dbReference type="PROSITE" id="PS50109">
    <property type="entry name" value="HIS_KIN"/>
    <property type="match status" value="1"/>
</dbReference>
<dbReference type="PANTHER" id="PTHR45436">
    <property type="entry name" value="SENSOR HISTIDINE KINASE YKOH"/>
    <property type="match status" value="1"/>
</dbReference>
<dbReference type="Pfam" id="PF02518">
    <property type="entry name" value="HATPase_c"/>
    <property type="match status" value="1"/>
</dbReference>
<dbReference type="PANTHER" id="PTHR45436:SF5">
    <property type="entry name" value="SENSOR HISTIDINE KINASE TRCS"/>
    <property type="match status" value="1"/>
</dbReference>
<dbReference type="InterPro" id="IPR036890">
    <property type="entry name" value="HATPase_C_sf"/>
</dbReference>
<comment type="catalytic activity">
    <reaction evidence="1">
        <text>ATP + protein L-histidine = ADP + protein N-phospho-L-histidine.</text>
        <dbReference type="EC" id="2.7.13.3"/>
    </reaction>
</comment>
<feature type="domain" description="Histidine kinase" evidence="13">
    <location>
        <begin position="257"/>
        <end position="460"/>
    </location>
</feature>
<evidence type="ECO:0000256" key="2">
    <source>
        <dbReference type="ARBA" id="ARBA00004370"/>
    </source>
</evidence>
<evidence type="ECO:0000313" key="16">
    <source>
        <dbReference type="Proteomes" id="UP001596495"/>
    </source>
</evidence>
<evidence type="ECO:0000256" key="1">
    <source>
        <dbReference type="ARBA" id="ARBA00000085"/>
    </source>
</evidence>
<evidence type="ECO:0000256" key="10">
    <source>
        <dbReference type="ARBA" id="ARBA00023136"/>
    </source>
</evidence>
<dbReference type="EC" id="2.7.13.3" evidence="3"/>
<evidence type="ECO:0000256" key="9">
    <source>
        <dbReference type="ARBA" id="ARBA00023012"/>
    </source>
</evidence>
<dbReference type="InterPro" id="IPR003594">
    <property type="entry name" value="HATPase_dom"/>
</dbReference>
<keyword evidence="6 12" id="KW-0812">Transmembrane</keyword>
<evidence type="ECO:0000256" key="4">
    <source>
        <dbReference type="ARBA" id="ARBA00022553"/>
    </source>
</evidence>
<organism evidence="15 16">
    <name type="scientific">Hydrogenophaga bisanensis</name>
    <dbReference type="NCBI Taxonomy" id="439611"/>
    <lineage>
        <taxon>Bacteria</taxon>
        <taxon>Pseudomonadati</taxon>
        <taxon>Pseudomonadota</taxon>
        <taxon>Betaproteobacteria</taxon>
        <taxon>Burkholderiales</taxon>
        <taxon>Comamonadaceae</taxon>
        <taxon>Hydrogenophaga</taxon>
    </lineage>
</organism>
<evidence type="ECO:0000256" key="7">
    <source>
        <dbReference type="ARBA" id="ARBA00022777"/>
    </source>
</evidence>
<evidence type="ECO:0000256" key="12">
    <source>
        <dbReference type="SAM" id="Phobius"/>
    </source>
</evidence>
<dbReference type="EMBL" id="JBHTBX010000007">
    <property type="protein sequence ID" value="MFC7435180.1"/>
    <property type="molecule type" value="Genomic_DNA"/>
</dbReference>
<keyword evidence="7 15" id="KW-0418">Kinase</keyword>
<keyword evidence="16" id="KW-1185">Reference proteome</keyword>
<reference evidence="16" key="1">
    <citation type="journal article" date="2019" name="Int. J. Syst. Evol. Microbiol.">
        <title>The Global Catalogue of Microorganisms (GCM) 10K type strain sequencing project: providing services to taxonomists for standard genome sequencing and annotation.</title>
        <authorList>
            <consortium name="The Broad Institute Genomics Platform"/>
            <consortium name="The Broad Institute Genome Sequencing Center for Infectious Disease"/>
            <person name="Wu L."/>
            <person name="Ma J."/>
        </authorList>
    </citation>
    <scope>NUCLEOTIDE SEQUENCE [LARGE SCALE GENOMIC DNA]</scope>
    <source>
        <strain evidence="16">CCUG 54518</strain>
    </source>
</reference>
<keyword evidence="8 12" id="KW-1133">Transmembrane helix</keyword>
<dbReference type="RefSeq" id="WP_382257460.1">
    <property type="nucleotide sequence ID" value="NZ_JBHTBX010000007.1"/>
</dbReference>
<dbReference type="PRINTS" id="PR00344">
    <property type="entry name" value="BCTRLSENSOR"/>
</dbReference>
<evidence type="ECO:0000256" key="11">
    <source>
        <dbReference type="SAM" id="Coils"/>
    </source>
</evidence>
<dbReference type="GO" id="GO:0004673">
    <property type="term" value="F:protein histidine kinase activity"/>
    <property type="evidence" value="ECO:0007669"/>
    <property type="project" value="UniProtKB-EC"/>
</dbReference>
<dbReference type="PROSITE" id="PS50885">
    <property type="entry name" value="HAMP"/>
    <property type="match status" value="1"/>
</dbReference>
<dbReference type="InterPro" id="IPR003660">
    <property type="entry name" value="HAMP_dom"/>
</dbReference>
<dbReference type="SMART" id="SM00387">
    <property type="entry name" value="HATPase_c"/>
    <property type="match status" value="1"/>
</dbReference>
<evidence type="ECO:0000256" key="3">
    <source>
        <dbReference type="ARBA" id="ARBA00012438"/>
    </source>
</evidence>
<keyword evidence="9" id="KW-0902">Two-component regulatory system</keyword>
<dbReference type="InterPro" id="IPR005467">
    <property type="entry name" value="His_kinase_dom"/>
</dbReference>
<evidence type="ECO:0000259" key="14">
    <source>
        <dbReference type="PROSITE" id="PS50885"/>
    </source>
</evidence>
<evidence type="ECO:0000259" key="13">
    <source>
        <dbReference type="PROSITE" id="PS50109"/>
    </source>
</evidence>
<dbReference type="InterPro" id="IPR050428">
    <property type="entry name" value="TCS_sensor_his_kinase"/>
</dbReference>
<feature type="transmembrane region" description="Helical" evidence="12">
    <location>
        <begin position="177"/>
        <end position="204"/>
    </location>
</feature>
<dbReference type="Gene3D" id="3.30.565.10">
    <property type="entry name" value="Histidine kinase-like ATPase, C-terminal domain"/>
    <property type="match status" value="1"/>
</dbReference>
<name>A0ABW2RAU2_9BURK</name>
<dbReference type="SUPFAM" id="SSF55874">
    <property type="entry name" value="ATPase domain of HSP90 chaperone/DNA topoisomerase II/histidine kinase"/>
    <property type="match status" value="1"/>
</dbReference>
<comment type="caution">
    <text evidence="15">The sequence shown here is derived from an EMBL/GenBank/DDBJ whole genome shotgun (WGS) entry which is preliminary data.</text>
</comment>
<gene>
    <name evidence="15" type="ORF">ACFQNJ_11755</name>
</gene>
<dbReference type="InterPro" id="IPR036097">
    <property type="entry name" value="HisK_dim/P_sf"/>
</dbReference>